<comment type="similarity">
    <text evidence="1">Belongs to the cycloisomerase 2 family.</text>
</comment>
<name>A0A1E3ASZ1_9FIRM</name>
<dbReference type="InterPro" id="IPR015943">
    <property type="entry name" value="WD40/YVTN_repeat-like_dom_sf"/>
</dbReference>
<organism evidence="2 3">
    <name type="scientific">Eisenbergiella tayi</name>
    <dbReference type="NCBI Taxonomy" id="1432052"/>
    <lineage>
        <taxon>Bacteria</taxon>
        <taxon>Bacillati</taxon>
        <taxon>Bacillota</taxon>
        <taxon>Clostridia</taxon>
        <taxon>Lachnospirales</taxon>
        <taxon>Lachnospiraceae</taxon>
        <taxon>Eisenbergiella</taxon>
    </lineage>
</organism>
<dbReference type="EMBL" id="MCGI01000002">
    <property type="protein sequence ID" value="ODM11336.1"/>
    <property type="molecule type" value="Genomic_DNA"/>
</dbReference>
<dbReference type="PANTHER" id="PTHR30344">
    <property type="entry name" value="6-PHOSPHOGLUCONOLACTONASE-RELATED"/>
    <property type="match status" value="1"/>
</dbReference>
<evidence type="ECO:0000313" key="3">
    <source>
        <dbReference type="Proteomes" id="UP000095003"/>
    </source>
</evidence>
<dbReference type="RefSeq" id="WP_069156669.1">
    <property type="nucleotide sequence ID" value="NZ_DBFYTC010000119.1"/>
</dbReference>
<dbReference type="Proteomes" id="UP000095003">
    <property type="component" value="Unassembled WGS sequence"/>
</dbReference>
<dbReference type="AlphaFoldDB" id="A0A1E3ASZ1"/>
<dbReference type="GO" id="GO:0017057">
    <property type="term" value="F:6-phosphogluconolactonase activity"/>
    <property type="evidence" value="ECO:0007669"/>
    <property type="project" value="UniProtKB-EC"/>
</dbReference>
<dbReference type="InterPro" id="IPR050282">
    <property type="entry name" value="Cycloisomerase_2"/>
</dbReference>
<dbReference type="InterPro" id="IPR019405">
    <property type="entry name" value="Lactonase_7-beta_prop"/>
</dbReference>
<comment type="caution">
    <text evidence="2">The sequence shown here is derived from an EMBL/GenBank/DDBJ whole genome shotgun (WGS) entry which is preliminary data.</text>
</comment>
<protein>
    <submittedName>
        <fullName evidence="2">6-phosphogluconolactonase</fullName>
        <ecNumber evidence="2">3.1.1.31</ecNumber>
    </submittedName>
</protein>
<dbReference type="SUPFAM" id="SSF51004">
    <property type="entry name" value="C-terminal (heme d1) domain of cytochrome cd1-nitrite reductase"/>
    <property type="match status" value="1"/>
</dbReference>
<dbReference type="Pfam" id="PF10282">
    <property type="entry name" value="Lactonase"/>
    <property type="match status" value="1"/>
</dbReference>
<gene>
    <name evidence="2" type="primary">pgl_2</name>
    <name evidence="2" type="ORF">BEH84_01945</name>
</gene>
<keyword evidence="2" id="KW-0378">Hydrolase</keyword>
<evidence type="ECO:0000256" key="1">
    <source>
        <dbReference type="ARBA" id="ARBA00005564"/>
    </source>
</evidence>
<accession>A0A1E3ASZ1</accession>
<dbReference type="GeneID" id="93300933"/>
<dbReference type="EC" id="3.1.1.31" evidence="2"/>
<evidence type="ECO:0000313" key="2">
    <source>
        <dbReference type="EMBL" id="ODM11336.1"/>
    </source>
</evidence>
<dbReference type="InterPro" id="IPR011048">
    <property type="entry name" value="Haem_d1_sf"/>
</dbReference>
<dbReference type="Gene3D" id="2.130.10.10">
    <property type="entry name" value="YVTN repeat-like/Quinoprotein amine dehydrogenase"/>
    <property type="match status" value="1"/>
</dbReference>
<sequence>MEKCRKAENKKKQMINGYIGTYFSESSKGVYRFAFYPESGELAEPELFYEAKDAKWVSCSEGRLCFPMEEEGKAGTCFLRLENGEIKDEIKILEERHTPCYILQDGGLVYTANYHDGTVMIYGRDDENMHILKRIACGEKAGCHQILLHDSLLLVPCLEQNRIRLFDTEDDYAPAGEIMFPEGSGPRHGVFDKAHKKLYVVSEWSNELFVFRADGRIFSLIQSLPLLPGNVTGAAAAAIRLSRDEHFLYISVRGLNQLITVDLTQEKAAVADSVSSAGVHPRDFIISPDGRFLLIANRQEGGIVCRETEPESGRVKEVRSRITMPEAVSVILEE</sequence>
<proteinExistence type="inferred from homology"/>
<dbReference type="PANTHER" id="PTHR30344:SF1">
    <property type="entry name" value="6-PHOSPHOGLUCONOLACTONASE"/>
    <property type="match status" value="1"/>
</dbReference>
<reference evidence="2 3" key="1">
    <citation type="submission" date="2016-07" db="EMBL/GenBank/DDBJ databases">
        <title>Characterization of isolates of Eisenbergiella tayi derived from blood cultures, using whole genome sequencing.</title>
        <authorList>
            <person name="Burdz T."/>
            <person name="Wiebe D."/>
            <person name="Huynh C."/>
            <person name="Bernard K."/>
        </authorList>
    </citation>
    <scope>NUCLEOTIDE SEQUENCE [LARGE SCALE GENOMIC DNA]</scope>
    <source>
        <strain evidence="2 3">NML 120489</strain>
    </source>
</reference>